<dbReference type="RefSeq" id="XP_013420918.1">
    <property type="nucleotide sequence ID" value="XM_013565464.1"/>
</dbReference>
<keyword evidence="12" id="KW-1185">Reference proteome</keyword>
<dbReference type="PANTHER" id="PTHR11711">
    <property type="entry name" value="ADP RIBOSYLATION FACTOR-RELATED"/>
    <property type="match status" value="1"/>
</dbReference>
<feature type="transmembrane region" description="Helical" evidence="11">
    <location>
        <begin position="25"/>
        <end position="47"/>
    </location>
</feature>
<evidence type="ECO:0000256" key="7">
    <source>
        <dbReference type="ARBA" id="ARBA00022989"/>
    </source>
</evidence>
<comment type="subcellular location">
    <subcellularLocation>
        <location evidence="1">Endoplasmic reticulum membrane</location>
        <topology evidence="1">Single-pass membrane protein</topology>
    </subcellularLocation>
</comment>
<dbReference type="SMART" id="SM00177">
    <property type="entry name" value="ARF"/>
    <property type="match status" value="1"/>
</dbReference>
<dbReference type="GeneID" id="106181159"/>
<dbReference type="InParanoid" id="A0A1S3KE65"/>
<evidence type="ECO:0000256" key="8">
    <source>
        <dbReference type="ARBA" id="ARBA00023134"/>
    </source>
</evidence>
<comment type="similarity">
    <text evidence="2">Belongs to the SRP receptor beta subunit family.</text>
</comment>
<keyword evidence="8" id="KW-0342">GTP-binding</keyword>
<evidence type="ECO:0000256" key="1">
    <source>
        <dbReference type="ARBA" id="ARBA00004389"/>
    </source>
</evidence>
<dbReference type="OrthoDB" id="41266at2759"/>
<dbReference type="SUPFAM" id="SSF52540">
    <property type="entry name" value="P-loop containing nucleoside triphosphate hydrolases"/>
    <property type="match status" value="1"/>
</dbReference>
<dbReference type="InterPro" id="IPR024156">
    <property type="entry name" value="Small_GTPase_ARF"/>
</dbReference>
<keyword evidence="5" id="KW-0547">Nucleotide-binding</keyword>
<evidence type="ECO:0000256" key="6">
    <source>
        <dbReference type="ARBA" id="ARBA00022824"/>
    </source>
</evidence>
<evidence type="ECO:0000313" key="13">
    <source>
        <dbReference type="RefSeq" id="XP_013420918.1"/>
    </source>
</evidence>
<dbReference type="GO" id="GO:0005525">
    <property type="term" value="F:GTP binding"/>
    <property type="evidence" value="ECO:0007669"/>
    <property type="project" value="UniProtKB-KW"/>
</dbReference>
<organism evidence="12 13">
    <name type="scientific">Lingula anatina</name>
    <name type="common">Brachiopod</name>
    <name type="synonym">Lingula unguis</name>
    <dbReference type="NCBI Taxonomy" id="7574"/>
    <lineage>
        <taxon>Eukaryota</taxon>
        <taxon>Metazoa</taxon>
        <taxon>Spiralia</taxon>
        <taxon>Lophotrochozoa</taxon>
        <taxon>Brachiopoda</taxon>
        <taxon>Linguliformea</taxon>
        <taxon>Lingulata</taxon>
        <taxon>Lingulida</taxon>
        <taxon>Linguloidea</taxon>
        <taxon>Lingulidae</taxon>
        <taxon>Lingula</taxon>
    </lineage>
</organism>
<dbReference type="STRING" id="7574.A0A1S3KE65"/>
<evidence type="ECO:0000256" key="11">
    <source>
        <dbReference type="SAM" id="Phobius"/>
    </source>
</evidence>
<evidence type="ECO:0000256" key="5">
    <source>
        <dbReference type="ARBA" id="ARBA00022741"/>
    </source>
</evidence>
<dbReference type="PROSITE" id="PS51417">
    <property type="entry name" value="ARF"/>
    <property type="match status" value="1"/>
</dbReference>
<dbReference type="Proteomes" id="UP000085678">
    <property type="component" value="Unplaced"/>
</dbReference>
<dbReference type="InterPro" id="IPR027417">
    <property type="entry name" value="P-loop_NTPase"/>
</dbReference>
<keyword evidence="9 11" id="KW-0472">Membrane</keyword>
<keyword evidence="7 11" id="KW-1133">Transmembrane helix</keyword>
<dbReference type="InterPro" id="IPR019009">
    <property type="entry name" value="SRP_receptor_beta_su"/>
</dbReference>
<evidence type="ECO:0000313" key="12">
    <source>
        <dbReference type="Proteomes" id="UP000085678"/>
    </source>
</evidence>
<evidence type="ECO:0000256" key="10">
    <source>
        <dbReference type="ARBA" id="ARBA00023170"/>
    </source>
</evidence>
<evidence type="ECO:0000256" key="3">
    <source>
        <dbReference type="ARBA" id="ARBA00020256"/>
    </source>
</evidence>
<evidence type="ECO:0000256" key="9">
    <source>
        <dbReference type="ARBA" id="ARBA00023136"/>
    </source>
</evidence>
<dbReference type="CDD" id="cd04105">
    <property type="entry name" value="SR_beta"/>
    <property type="match status" value="1"/>
</dbReference>
<keyword evidence="6" id="KW-0256">Endoplasmic reticulum</keyword>
<sequence length="260" mass="28878">MSRQGNVEFWYKTLEQGFANGDPSFYAILVALLVGIITLFVVFIRLGKKNNRRGILMMGACDGGKTLMFSRLTANKYVETYTSIKENTGNYELTGDKTGTLRMIDLPGHERLRSQYFDQYKASARGIMFVVDSASLQKDIKDVAECLYTILTDGFVSSAAVPILIACNKQDLTLAKGAKVVQKQLEKEMNTLRVTRSAALEGTSDTGNNNTFLGRRDRDFQFADLKPFTVDFVECSARGSNGTDGDGELNQVIDWLQKIA</sequence>
<evidence type="ECO:0000256" key="2">
    <source>
        <dbReference type="ARBA" id="ARBA00005619"/>
    </source>
</evidence>
<name>A0A1S3KE65_LINAN</name>
<evidence type="ECO:0000256" key="4">
    <source>
        <dbReference type="ARBA" id="ARBA00022692"/>
    </source>
</evidence>
<protein>
    <recommendedName>
        <fullName evidence="3">Signal recognition particle receptor subunit beta</fullName>
    </recommendedName>
</protein>
<accession>A0A1S3KE65</accession>
<gene>
    <name evidence="13" type="primary">LOC106181159</name>
</gene>
<proteinExistence type="inferred from homology"/>
<dbReference type="Pfam" id="PF09439">
    <property type="entry name" value="SRPRB"/>
    <property type="match status" value="1"/>
</dbReference>
<dbReference type="NCBIfam" id="TIGR00231">
    <property type="entry name" value="small_GTP"/>
    <property type="match status" value="1"/>
</dbReference>
<dbReference type="Gene3D" id="3.40.50.300">
    <property type="entry name" value="P-loop containing nucleotide triphosphate hydrolases"/>
    <property type="match status" value="1"/>
</dbReference>
<keyword evidence="4 11" id="KW-0812">Transmembrane</keyword>
<keyword evidence="10" id="KW-0675">Receptor</keyword>
<dbReference type="FunCoup" id="A0A1S3KE65">
    <property type="interactions" value="1856"/>
</dbReference>
<reference evidence="13" key="1">
    <citation type="submission" date="2025-08" db="UniProtKB">
        <authorList>
            <consortium name="RefSeq"/>
        </authorList>
    </citation>
    <scope>IDENTIFICATION</scope>
    <source>
        <tissue evidence="13">Gonads</tissue>
    </source>
</reference>
<dbReference type="AlphaFoldDB" id="A0A1S3KE65"/>
<dbReference type="KEGG" id="lak:106181159"/>
<dbReference type="GO" id="GO:0005789">
    <property type="term" value="C:endoplasmic reticulum membrane"/>
    <property type="evidence" value="ECO:0007669"/>
    <property type="project" value="UniProtKB-SubCell"/>
</dbReference>
<dbReference type="InterPro" id="IPR005225">
    <property type="entry name" value="Small_GTP-bd"/>
</dbReference>